<sequence length="172" mass="20716">MSDYRRCYVPGGCYFFTVVTHRRRALFGSPDRVQLLRQAMRAVQRARPFTIQAMVVLPDHLHAVWQLPEDDADFSRRWRDIKRGFSSQLDAPVNHRGEKAIWQRRFWEHLIRDEDDWRRHVDYVHYNPVKHGLVERPAQWPYSSFHAAVRKGWYPLHWGAAEPEDIRGWRLE</sequence>
<protein>
    <submittedName>
        <fullName evidence="2">Transposase</fullName>
    </submittedName>
</protein>
<comment type="caution">
    <text evidence="2">The sequence shown here is derived from an EMBL/GenBank/DDBJ whole genome shotgun (WGS) entry which is preliminary data.</text>
</comment>
<gene>
    <name evidence="2" type="ORF">CKO31_12450</name>
</gene>
<dbReference type="InterPro" id="IPR052715">
    <property type="entry name" value="RAYT_transposase"/>
</dbReference>
<reference evidence="2 3" key="1">
    <citation type="journal article" date="2020" name="Microorganisms">
        <title>Osmotic Adaptation and Compatible Solute Biosynthesis of Phototrophic Bacteria as Revealed from Genome Analyses.</title>
        <authorList>
            <person name="Imhoff J.F."/>
            <person name="Rahn T."/>
            <person name="Kunzel S."/>
            <person name="Keller A."/>
            <person name="Neulinger S.C."/>
        </authorList>
    </citation>
    <scope>NUCLEOTIDE SEQUENCE [LARGE SCALE GENOMIC DNA]</scope>
    <source>
        <strain evidence="2 3">DSM 6210</strain>
    </source>
</reference>
<dbReference type="InterPro" id="IPR036515">
    <property type="entry name" value="Transposase_17_sf"/>
</dbReference>
<dbReference type="NCBIfam" id="NF047646">
    <property type="entry name" value="REP_Tyr_transpos"/>
    <property type="match status" value="1"/>
</dbReference>
<organism evidence="2 3">
    <name type="scientific">Thiohalocapsa halophila</name>
    <dbReference type="NCBI Taxonomy" id="69359"/>
    <lineage>
        <taxon>Bacteria</taxon>
        <taxon>Pseudomonadati</taxon>
        <taxon>Pseudomonadota</taxon>
        <taxon>Gammaproteobacteria</taxon>
        <taxon>Chromatiales</taxon>
        <taxon>Chromatiaceae</taxon>
        <taxon>Thiohalocapsa</taxon>
    </lineage>
</organism>
<evidence type="ECO:0000313" key="3">
    <source>
        <dbReference type="Proteomes" id="UP000748752"/>
    </source>
</evidence>
<dbReference type="RefSeq" id="WP_200237920.1">
    <property type="nucleotide sequence ID" value="NZ_NRRV01000027.1"/>
</dbReference>
<evidence type="ECO:0000259" key="1">
    <source>
        <dbReference type="SMART" id="SM01321"/>
    </source>
</evidence>
<accession>A0ABS1CJ64</accession>
<name>A0ABS1CJ64_9GAMM</name>
<dbReference type="Pfam" id="PF01797">
    <property type="entry name" value="Y1_Tnp"/>
    <property type="match status" value="1"/>
</dbReference>
<dbReference type="PANTHER" id="PTHR36966">
    <property type="entry name" value="REP-ASSOCIATED TYROSINE TRANSPOSASE"/>
    <property type="match status" value="1"/>
</dbReference>
<proteinExistence type="predicted"/>
<evidence type="ECO:0000313" key="2">
    <source>
        <dbReference type="EMBL" id="MBK1631539.1"/>
    </source>
</evidence>
<dbReference type="Gene3D" id="3.30.70.1290">
    <property type="entry name" value="Transposase IS200-like"/>
    <property type="match status" value="1"/>
</dbReference>
<feature type="domain" description="Transposase IS200-like" evidence="1">
    <location>
        <begin position="9"/>
        <end position="127"/>
    </location>
</feature>
<dbReference type="EMBL" id="NRRV01000027">
    <property type="protein sequence ID" value="MBK1631539.1"/>
    <property type="molecule type" value="Genomic_DNA"/>
</dbReference>
<dbReference type="SMART" id="SM01321">
    <property type="entry name" value="Y1_Tnp"/>
    <property type="match status" value="1"/>
</dbReference>
<dbReference type="SUPFAM" id="SSF143422">
    <property type="entry name" value="Transposase IS200-like"/>
    <property type="match status" value="1"/>
</dbReference>
<dbReference type="InterPro" id="IPR002686">
    <property type="entry name" value="Transposase_17"/>
</dbReference>
<dbReference type="Proteomes" id="UP000748752">
    <property type="component" value="Unassembled WGS sequence"/>
</dbReference>
<keyword evidence="3" id="KW-1185">Reference proteome</keyword>
<dbReference type="PANTHER" id="PTHR36966:SF1">
    <property type="entry name" value="REP-ASSOCIATED TYROSINE TRANSPOSASE"/>
    <property type="match status" value="1"/>
</dbReference>